<keyword evidence="1" id="KW-0812">Transmembrane</keyword>
<name>A0AAD8GSZ2_9APIA</name>
<reference evidence="2" key="2">
    <citation type="submission" date="2023-05" db="EMBL/GenBank/DDBJ databases">
        <authorList>
            <person name="Schelkunov M.I."/>
        </authorList>
    </citation>
    <scope>NUCLEOTIDE SEQUENCE</scope>
    <source>
        <strain evidence="2">Hsosn_3</strain>
        <tissue evidence="2">Leaf</tissue>
    </source>
</reference>
<comment type="caution">
    <text evidence="2">The sequence shown here is derived from an EMBL/GenBank/DDBJ whole genome shotgun (WGS) entry which is preliminary data.</text>
</comment>
<dbReference type="EMBL" id="JAUIZM010000011">
    <property type="protein sequence ID" value="KAK1354637.1"/>
    <property type="molecule type" value="Genomic_DNA"/>
</dbReference>
<keyword evidence="1" id="KW-1133">Transmembrane helix</keyword>
<organism evidence="2 3">
    <name type="scientific">Heracleum sosnowskyi</name>
    <dbReference type="NCBI Taxonomy" id="360622"/>
    <lineage>
        <taxon>Eukaryota</taxon>
        <taxon>Viridiplantae</taxon>
        <taxon>Streptophyta</taxon>
        <taxon>Embryophyta</taxon>
        <taxon>Tracheophyta</taxon>
        <taxon>Spermatophyta</taxon>
        <taxon>Magnoliopsida</taxon>
        <taxon>eudicotyledons</taxon>
        <taxon>Gunneridae</taxon>
        <taxon>Pentapetalae</taxon>
        <taxon>asterids</taxon>
        <taxon>campanulids</taxon>
        <taxon>Apiales</taxon>
        <taxon>Apiaceae</taxon>
        <taxon>Apioideae</taxon>
        <taxon>apioid superclade</taxon>
        <taxon>Tordylieae</taxon>
        <taxon>Tordyliinae</taxon>
        <taxon>Heracleum</taxon>
    </lineage>
</organism>
<keyword evidence="3" id="KW-1185">Reference proteome</keyword>
<accession>A0AAD8GSZ2</accession>
<evidence type="ECO:0000256" key="1">
    <source>
        <dbReference type="SAM" id="Phobius"/>
    </source>
</evidence>
<gene>
    <name evidence="2" type="ORF">POM88_047893</name>
</gene>
<evidence type="ECO:0000313" key="2">
    <source>
        <dbReference type="EMBL" id="KAK1354637.1"/>
    </source>
</evidence>
<sequence length="116" mass="12772">MTERCLCGNWVVAKTAWTTSNAGLIRRINNLEAQQKRVEYRSFGGCSSEIEGNSSEIGGCSGGSMSSSTAVKENNSGNNITLTLLIVTWIAIFVFVQDRRSRVNRTMVFSNLFLVI</sequence>
<keyword evidence="1" id="KW-0472">Membrane</keyword>
<protein>
    <submittedName>
        <fullName evidence="2">Uncharacterized protein</fullName>
    </submittedName>
</protein>
<feature type="transmembrane region" description="Helical" evidence="1">
    <location>
        <begin position="80"/>
        <end position="97"/>
    </location>
</feature>
<reference evidence="2" key="1">
    <citation type="submission" date="2023-02" db="EMBL/GenBank/DDBJ databases">
        <title>Genome of toxic invasive species Heracleum sosnowskyi carries increased number of genes despite the absence of recent whole-genome duplications.</title>
        <authorList>
            <person name="Schelkunov M."/>
            <person name="Shtratnikova V."/>
            <person name="Makarenko M."/>
            <person name="Klepikova A."/>
            <person name="Omelchenko D."/>
            <person name="Novikova G."/>
            <person name="Obukhova E."/>
            <person name="Bogdanov V."/>
            <person name="Penin A."/>
            <person name="Logacheva M."/>
        </authorList>
    </citation>
    <scope>NUCLEOTIDE SEQUENCE</scope>
    <source>
        <strain evidence="2">Hsosn_3</strain>
        <tissue evidence="2">Leaf</tissue>
    </source>
</reference>
<proteinExistence type="predicted"/>
<evidence type="ECO:0000313" key="3">
    <source>
        <dbReference type="Proteomes" id="UP001237642"/>
    </source>
</evidence>
<dbReference type="AlphaFoldDB" id="A0AAD8GSZ2"/>
<dbReference type="Proteomes" id="UP001237642">
    <property type="component" value="Unassembled WGS sequence"/>
</dbReference>